<sequence>MPAQTLSAEELVDLINEHISELGGRATPTAAFTDIEVDSLICVELVVFLGQRYHVDLEEYEIASAENFTALAELLSERMAGGGARV</sequence>
<dbReference type="Gene3D" id="1.10.1200.10">
    <property type="entry name" value="ACP-like"/>
    <property type="match status" value="1"/>
</dbReference>
<dbReference type="Proteomes" id="UP000182652">
    <property type="component" value="Unassembled WGS sequence"/>
</dbReference>
<reference evidence="2 3" key="1">
    <citation type="submission" date="2016-10" db="EMBL/GenBank/DDBJ databases">
        <authorList>
            <person name="de Groot N.N."/>
        </authorList>
    </citation>
    <scope>NUCLEOTIDE SEQUENCE [LARGE SCALE GENOMIC DNA]</scope>
    <source>
        <strain evidence="2 3">DSM 10495</strain>
    </source>
</reference>
<dbReference type="RefSeq" id="WP_066213806.1">
    <property type="nucleotide sequence ID" value="NZ_FNSN01000003.1"/>
</dbReference>
<dbReference type="PROSITE" id="PS50075">
    <property type="entry name" value="CARRIER"/>
    <property type="match status" value="1"/>
</dbReference>
<dbReference type="EMBL" id="FNSN01000003">
    <property type="protein sequence ID" value="SEB56339.1"/>
    <property type="molecule type" value="Genomic_DNA"/>
</dbReference>
<keyword evidence="3" id="KW-1185">Reference proteome</keyword>
<proteinExistence type="predicted"/>
<dbReference type="SUPFAM" id="SSF47336">
    <property type="entry name" value="ACP-like"/>
    <property type="match status" value="1"/>
</dbReference>
<dbReference type="STRING" id="156980.SAMN04489745_0585"/>
<dbReference type="AlphaFoldDB" id="A0A1H4KCS4"/>
<organism evidence="2 3">
    <name type="scientific">Arthrobacter woluwensis</name>
    <dbReference type="NCBI Taxonomy" id="156980"/>
    <lineage>
        <taxon>Bacteria</taxon>
        <taxon>Bacillati</taxon>
        <taxon>Actinomycetota</taxon>
        <taxon>Actinomycetes</taxon>
        <taxon>Micrococcales</taxon>
        <taxon>Micrococcaceae</taxon>
        <taxon>Arthrobacter</taxon>
    </lineage>
</organism>
<protein>
    <recommendedName>
        <fullName evidence="1">Carrier domain-containing protein</fullName>
    </recommendedName>
</protein>
<evidence type="ECO:0000259" key="1">
    <source>
        <dbReference type="PROSITE" id="PS50075"/>
    </source>
</evidence>
<feature type="domain" description="Carrier" evidence="1">
    <location>
        <begin position="5"/>
        <end position="79"/>
    </location>
</feature>
<dbReference type="InterPro" id="IPR009081">
    <property type="entry name" value="PP-bd_ACP"/>
</dbReference>
<accession>A0A1H4KCS4</accession>
<name>A0A1H4KCS4_9MICC</name>
<evidence type="ECO:0000313" key="3">
    <source>
        <dbReference type="Proteomes" id="UP000182652"/>
    </source>
</evidence>
<evidence type="ECO:0000313" key="2">
    <source>
        <dbReference type="EMBL" id="SEB56339.1"/>
    </source>
</evidence>
<dbReference type="InterPro" id="IPR036736">
    <property type="entry name" value="ACP-like_sf"/>
</dbReference>
<gene>
    <name evidence="2" type="ORF">SAMN04489745_0585</name>
</gene>